<dbReference type="Proteomes" id="UP000296201">
    <property type="component" value="Chromosome"/>
</dbReference>
<keyword evidence="2" id="KW-1185">Reference proteome</keyword>
<accession>A0A4P7NYP4</accession>
<dbReference type="EMBL" id="CP032096">
    <property type="protein sequence ID" value="QBZ82022.1"/>
    <property type="molecule type" value="Genomic_DNA"/>
</dbReference>
<name>A0A4P7NYP4_9GAMM</name>
<dbReference type="AlphaFoldDB" id="A0A4P7NYP4"/>
<protein>
    <submittedName>
        <fullName evidence="1">Tryptophan synthase subunit beta like protein</fullName>
    </submittedName>
</protein>
<dbReference type="RefSeq" id="WP_135794783.1">
    <property type="nucleotide sequence ID" value="NZ_CP032096.1"/>
</dbReference>
<evidence type="ECO:0000313" key="2">
    <source>
        <dbReference type="Proteomes" id="UP000296201"/>
    </source>
</evidence>
<proteinExistence type="predicted"/>
<evidence type="ECO:0000313" key="1">
    <source>
        <dbReference type="EMBL" id="QBZ82022.1"/>
    </source>
</evidence>
<dbReference type="OrthoDB" id="8527830at2"/>
<organism evidence="1 2">
    <name type="scientific">Hydrogenovibrio crunogenus</name>
    <dbReference type="NCBI Taxonomy" id="39765"/>
    <lineage>
        <taxon>Bacteria</taxon>
        <taxon>Pseudomonadati</taxon>
        <taxon>Pseudomonadota</taxon>
        <taxon>Gammaproteobacteria</taxon>
        <taxon>Thiotrichales</taxon>
        <taxon>Piscirickettsiaceae</taxon>
        <taxon>Hydrogenovibrio</taxon>
    </lineage>
</organism>
<gene>
    <name evidence="1" type="ORF">GHNINEIG_00046</name>
</gene>
<sequence>MIYIKRNANNEIEDLQFSSQPGYTQSSLYEPEIKAFLENTQNNELIKKVLTNLDLEMVRVIEDMVNLMIEKGLILFTDLPEPVQNKLLFKRSLRQSLNPEHSLIDEEETLNF</sequence>
<reference evidence="1 2" key="1">
    <citation type="submission" date="2018-08" db="EMBL/GenBank/DDBJ databases">
        <title>Horizontal acquisition of hydrogen conversion ability and other habitat adaptations in Hydrogenovibrio crunogenus strains.</title>
        <authorList>
            <person name="Gonnella G."/>
            <person name="Adam N."/>
            <person name="Perner M."/>
        </authorList>
    </citation>
    <scope>NUCLEOTIDE SEQUENCE [LARGE SCALE GENOMIC DNA]</scope>
    <source>
        <strain evidence="1 2">SP-41</strain>
    </source>
</reference>